<evidence type="ECO:0000313" key="4">
    <source>
        <dbReference type="EMBL" id="TMV03270.1"/>
    </source>
</evidence>
<keyword evidence="1" id="KW-0812">Transmembrane</keyword>
<dbReference type="CDD" id="cd01948">
    <property type="entry name" value="EAL"/>
    <property type="match status" value="1"/>
</dbReference>
<dbReference type="PANTHER" id="PTHR33121:SF70">
    <property type="entry name" value="SIGNALING PROTEIN YKOW"/>
    <property type="match status" value="1"/>
</dbReference>
<dbReference type="Proteomes" id="UP001193035">
    <property type="component" value="Unassembled WGS sequence"/>
</dbReference>
<gene>
    <name evidence="4" type="ORF">FGK63_19890</name>
</gene>
<evidence type="ECO:0000256" key="1">
    <source>
        <dbReference type="SAM" id="Phobius"/>
    </source>
</evidence>
<feature type="domain" description="EAL" evidence="2">
    <location>
        <begin position="244"/>
        <end position="499"/>
    </location>
</feature>
<dbReference type="SMART" id="SM00267">
    <property type="entry name" value="GGDEF"/>
    <property type="match status" value="1"/>
</dbReference>
<keyword evidence="1" id="KW-1133">Transmembrane helix</keyword>
<dbReference type="CDD" id="cd01949">
    <property type="entry name" value="GGDEF"/>
    <property type="match status" value="1"/>
</dbReference>
<dbReference type="PANTHER" id="PTHR33121">
    <property type="entry name" value="CYCLIC DI-GMP PHOSPHODIESTERASE PDEF"/>
    <property type="match status" value="1"/>
</dbReference>
<dbReference type="SUPFAM" id="SSF141868">
    <property type="entry name" value="EAL domain-like"/>
    <property type="match status" value="1"/>
</dbReference>
<dbReference type="InterPro" id="IPR050706">
    <property type="entry name" value="Cyclic-di-GMP_PDE-like"/>
</dbReference>
<reference evidence="4 5" key="1">
    <citation type="submission" date="2019-05" db="EMBL/GenBank/DDBJ databases">
        <title>Ruegeria sp. nov., isolated from tidal flat.</title>
        <authorList>
            <person name="Kim W."/>
        </authorList>
    </citation>
    <scope>NUCLEOTIDE SEQUENCE [LARGE SCALE GENOMIC DNA]</scope>
    <source>
        <strain evidence="4 5">CAU 1488</strain>
    </source>
</reference>
<protein>
    <submittedName>
        <fullName evidence="4">GGDEF domain-containing protein</fullName>
    </submittedName>
</protein>
<evidence type="ECO:0000259" key="2">
    <source>
        <dbReference type="PROSITE" id="PS50883"/>
    </source>
</evidence>
<evidence type="ECO:0000259" key="3">
    <source>
        <dbReference type="PROSITE" id="PS50887"/>
    </source>
</evidence>
<dbReference type="EMBL" id="VCPD01000011">
    <property type="protein sequence ID" value="TMV03270.1"/>
    <property type="molecule type" value="Genomic_DNA"/>
</dbReference>
<evidence type="ECO:0000313" key="5">
    <source>
        <dbReference type="Proteomes" id="UP001193035"/>
    </source>
</evidence>
<name>A0ABY2WT20_9RHOB</name>
<dbReference type="InterPro" id="IPR000160">
    <property type="entry name" value="GGDEF_dom"/>
</dbReference>
<keyword evidence="1" id="KW-0472">Membrane</keyword>
<keyword evidence="5" id="KW-1185">Reference proteome</keyword>
<sequence>MRNISLFTRFRDRFVPILTGPPILAFLPAVSLGAFWLGGETALLLTALGLPLLFAAVGALDIWPASGRATRDRVTGLIQRDEFLTAMTRLHREAAVSGQRSACFVIALDQIREIEERHGQLAVDMIAQRSSERITAAVRRGDIAARFDHDRFAVCLSPVPQLELEHCIQLAGRIQAAIEDPIILNGITVYVSCSVGFCLHGRAPGNDADGWLDATLAALGDAKQIGPSTIRAYSAASRRAGRLRTDLRNDIRNALDTGQIVPWFQPQVSTDTGKVTGFEALARWVHPTRGVLGPDTFLQIVEETGLVERLGQVIRHHALGALKSWDEAGMRIPRVSVNFAAEELRSPGLVDRIQWELDRVDLRPDRLCVEILETVFDKAPDDVIARNVAGLAASGCRIDLDDFGTGHASIASLRRFDVSRIKIDRSFVKRADRDPKQQQLVGAILTMAEQLNLETLAEGVETTGEHALLAQLGCGHVQGFGIAGPMPFEHTLHWIAEHEKNLGRTPSIGHKTG</sequence>
<dbReference type="InterPro" id="IPR029787">
    <property type="entry name" value="Nucleotide_cyclase"/>
</dbReference>
<dbReference type="SUPFAM" id="SSF55073">
    <property type="entry name" value="Nucleotide cyclase"/>
    <property type="match status" value="1"/>
</dbReference>
<dbReference type="Pfam" id="PF00563">
    <property type="entry name" value="EAL"/>
    <property type="match status" value="1"/>
</dbReference>
<organism evidence="4 5">
    <name type="scientific">Ruegeria sediminis</name>
    <dbReference type="NCBI Taxonomy" id="2583820"/>
    <lineage>
        <taxon>Bacteria</taxon>
        <taxon>Pseudomonadati</taxon>
        <taxon>Pseudomonadota</taxon>
        <taxon>Alphaproteobacteria</taxon>
        <taxon>Rhodobacterales</taxon>
        <taxon>Roseobacteraceae</taxon>
        <taxon>Ruegeria</taxon>
    </lineage>
</organism>
<dbReference type="PROSITE" id="PS50883">
    <property type="entry name" value="EAL"/>
    <property type="match status" value="1"/>
</dbReference>
<dbReference type="Pfam" id="PF00990">
    <property type="entry name" value="GGDEF"/>
    <property type="match status" value="1"/>
</dbReference>
<dbReference type="SMART" id="SM00052">
    <property type="entry name" value="EAL"/>
    <property type="match status" value="1"/>
</dbReference>
<proteinExistence type="predicted"/>
<feature type="transmembrane region" description="Helical" evidence="1">
    <location>
        <begin position="42"/>
        <end position="63"/>
    </location>
</feature>
<feature type="domain" description="GGDEF" evidence="3">
    <location>
        <begin position="99"/>
        <end position="235"/>
    </location>
</feature>
<accession>A0ABY2WT20</accession>
<feature type="transmembrane region" description="Helical" evidence="1">
    <location>
        <begin position="14"/>
        <end position="36"/>
    </location>
</feature>
<dbReference type="PROSITE" id="PS50887">
    <property type="entry name" value="GGDEF"/>
    <property type="match status" value="1"/>
</dbReference>
<dbReference type="InterPro" id="IPR035919">
    <property type="entry name" value="EAL_sf"/>
</dbReference>
<dbReference type="InterPro" id="IPR001633">
    <property type="entry name" value="EAL_dom"/>
</dbReference>
<dbReference type="Gene3D" id="3.20.20.450">
    <property type="entry name" value="EAL domain"/>
    <property type="match status" value="1"/>
</dbReference>
<dbReference type="InterPro" id="IPR043128">
    <property type="entry name" value="Rev_trsase/Diguanyl_cyclase"/>
</dbReference>
<dbReference type="Gene3D" id="3.30.70.270">
    <property type="match status" value="1"/>
</dbReference>
<dbReference type="NCBIfam" id="TIGR00254">
    <property type="entry name" value="GGDEF"/>
    <property type="match status" value="1"/>
</dbReference>
<comment type="caution">
    <text evidence="4">The sequence shown here is derived from an EMBL/GenBank/DDBJ whole genome shotgun (WGS) entry which is preliminary data.</text>
</comment>